<feature type="domain" description="DUF1214" evidence="1">
    <location>
        <begin position="216"/>
        <end position="300"/>
    </location>
</feature>
<dbReference type="InterPro" id="IPR010621">
    <property type="entry name" value="DUF1214"/>
</dbReference>
<dbReference type="Pfam" id="PF06863">
    <property type="entry name" value="DUF1254"/>
    <property type="match status" value="1"/>
</dbReference>
<name>A0A127JZY9_9BURK</name>
<dbReference type="PANTHER" id="PTHR36509:SF2">
    <property type="entry name" value="BLL3101 PROTEIN"/>
    <property type="match status" value="1"/>
</dbReference>
<organism evidence="3 4">
    <name type="scientific">Ramlibacter tataouinensis</name>
    <dbReference type="NCBI Taxonomy" id="94132"/>
    <lineage>
        <taxon>Bacteria</taxon>
        <taxon>Pseudomonadati</taxon>
        <taxon>Pseudomonadota</taxon>
        <taxon>Betaproteobacteria</taxon>
        <taxon>Burkholderiales</taxon>
        <taxon>Comamonadaceae</taxon>
        <taxon>Ramlibacter</taxon>
    </lineage>
</organism>
<accession>A0A127JZY9</accession>
<feature type="domain" description="DUF1254" evidence="2">
    <location>
        <begin position="32"/>
        <end position="141"/>
    </location>
</feature>
<gene>
    <name evidence="3" type="ORF">UC35_16570</name>
</gene>
<evidence type="ECO:0000259" key="2">
    <source>
        <dbReference type="Pfam" id="PF06863"/>
    </source>
</evidence>
<dbReference type="PATRIC" id="fig|94132.3.peg.3381"/>
<evidence type="ECO:0000259" key="1">
    <source>
        <dbReference type="Pfam" id="PF06742"/>
    </source>
</evidence>
<proteinExistence type="predicted"/>
<evidence type="ECO:0000313" key="3">
    <source>
        <dbReference type="EMBL" id="AMO25518.1"/>
    </source>
</evidence>
<dbReference type="Gene3D" id="2.60.120.600">
    <property type="entry name" value="Domain of unknown function DUF1214, C-terminal domain"/>
    <property type="match status" value="1"/>
</dbReference>
<dbReference type="PANTHER" id="PTHR36509">
    <property type="entry name" value="BLL3101 PROTEIN"/>
    <property type="match status" value="1"/>
</dbReference>
<dbReference type="Gene3D" id="2.60.40.1610">
    <property type="entry name" value="Domain of unknown function DUF1254"/>
    <property type="match status" value="1"/>
</dbReference>
<reference evidence="3 4" key="1">
    <citation type="journal article" date="2014" name="Int. J. Syst. Evol. Microbiol.">
        <title>Ramlibacter solisilvae sp. nov., isolated from forest soil, and emended description of the genus Ramlibacter.</title>
        <authorList>
            <person name="Lee H.J."/>
            <person name="Lee S.H."/>
            <person name="Lee S.S."/>
            <person name="Lee J.S."/>
            <person name="Kim Y."/>
            <person name="Kim S.C."/>
            <person name="Jeon C.O."/>
        </authorList>
    </citation>
    <scope>NUCLEOTIDE SEQUENCE [LARGE SCALE GENOMIC DNA]</scope>
    <source>
        <strain evidence="3 4">5-10</strain>
    </source>
</reference>
<sequence length="317" mass="35011">MPDAVPVTADNFSRAETDRYMALVAKGGALGKFGHDRLLRGLERRVIRPNRDTLYSSAVFDLDAGPVTITLPDAGPRFRSLQAIDQDHYVHAVVYDAGRYVFTRDKVGTRYLLVGVRTLVDPNDAKDLEQAHRLQDAIQVEQANPGRLELPRWDTAGLNKVRDALKVLGATVPDAKGMFGAKGQVDPIHHLIGTAIAWGGNPEKDASYLNVTPRRNDGSTVHRLVVKDVPVDAFWSITVYNAEGYFDPNPQGSYSLNNFTAKREKDGAIVAQFGGCEGQVANCLPIAAGWNYLVRFYRPRPEVLNGSWKFPEAQPVR</sequence>
<evidence type="ECO:0000313" key="4">
    <source>
        <dbReference type="Proteomes" id="UP000070433"/>
    </source>
</evidence>
<dbReference type="SUPFAM" id="SSF160935">
    <property type="entry name" value="VPA0735-like"/>
    <property type="match status" value="1"/>
</dbReference>
<dbReference type="AlphaFoldDB" id="A0A127JZY9"/>
<dbReference type="EMBL" id="CP010951">
    <property type="protein sequence ID" value="AMO25518.1"/>
    <property type="molecule type" value="Genomic_DNA"/>
</dbReference>
<keyword evidence="4" id="KW-1185">Reference proteome</keyword>
<dbReference type="Pfam" id="PF06742">
    <property type="entry name" value="DUF1214"/>
    <property type="match status" value="1"/>
</dbReference>
<protein>
    <submittedName>
        <fullName evidence="3">Carboxylesterase</fullName>
    </submittedName>
</protein>
<dbReference type="InterPro" id="IPR010679">
    <property type="entry name" value="DUF1254"/>
</dbReference>
<dbReference type="InterPro" id="IPR037049">
    <property type="entry name" value="DUF1214_C_sf"/>
</dbReference>
<dbReference type="Proteomes" id="UP000070433">
    <property type="component" value="Chromosome"/>
</dbReference>
<dbReference type="InterPro" id="IPR037050">
    <property type="entry name" value="DUF1254_sf"/>
</dbReference>